<dbReference type="PIRSF" id="PIRSF000141">
    <property type="entry name" value="Anaerobic_G3P_dh"/>
    <property type="match status" value="1"/>
</dbReference>
<dbReference type="KEGG" id="poc:NCTC13071_02541"/>
<protein>
    <submittedName>
        <fullName evidence="5">Anaerobic glycerol-3-phosphate dehydrogenase subunit B</fullName>
        <ecNumber evidence="5">1.1.5.3</ecNumber>
    </submittedName>
</protein>
<dbReference type="InterPro" id="IPR003953">
    <property type="entry name" value="FAD-dep_OxRdtase_2_FAD-bd"/>
</dbReference>
<dbReference type="RefSeq" id="WP_018920617.1">
    <property type="nucleotide sequence ID" value="NZ_LR134384.1"/>
</dbReference>
<organism evidence="5 6">
    <name type="scientific">Segatella oris</name>
    <dbReference type="NCBI Taxonomy" id="28135"/>
    <lineage>
        <taxon>Bacteria</taxon>
        <taxon>Pseudomonadati</taxon>
        <taxon>Bacteroidota</taxon>
        <taxon>Bacteroidia</taxon>
        <taxon>Bacteroidales</taxon>
        <taxon>Prevotellaceae</taxon>
        <taxon>Segatella</taxon>
    </lineage>
</organism>
<evidence type="ECO:0000313" key="5">
    <source>
        <dbReference type="EMBL" id="VEH16506.1"/>
    </source>
</evidence>
<dbReference type="GO" id="GO:0009331">
    <property type="term" value="C:glycerol-3-phosphate dehydrogenase (FAD) complex"/>
    <property type="evidence" value="ECO:0007669"/>
    <property type="project" value="InterPro"/>
</dbReference>
<keyword evidence="1" id="KW-0285">Flavoprotein</keyword>
<evidence type="ECO:0000256" key="3">
    <source>
        <dbReference type="ARBA" id="ARBA00023002"/>
    </source>
</evidence>
<feature type="domain" description="FAD-dependent oxidoreductase 2 FAD-binding" evidence="4">
    <location>
        <begin position="4"/>
        <end position="399"/>
    </location>
</feature>
<sequence length="414" mass="45291">MKFDTIIIGGGLSGLTCAAMLVKSGHKVGLVTAGQSTLHFNSGSFELLGCNKGEAVEKPLEAIKQLDEGHPYRKIEGEKLETYIEEAENLLAEAGLKLKGNKEKNHLRLSPIGTTQPAWLTLENLLTLETAEELKGKKLLLANIEGFLDWPVPYLSDSLQTMGADVKEATFTTKELEFARESPTEMRATNIAKYLSKPQHVTDVAREINRIATDFDAVLLPAVLGLTSDDAVKLLRKSIHTPIEFVATMPPSVPGIYIQNKLRAFIQEQGAVILNSDTVDNGIFEDGRLTAITTEKLEETCLTADQYVLATGSFISGGLVSNYLKVSEPVFNLDVEATENREQWTSEYLFDEQQYMAFGVKTDDDFHTIKDGKTIENLFAIGSVLSGNNSIKQANGTGVSMLTAIAVAHHILNK</sequence>
<evidence type="ECO:0000313" key="6">
    <source>
        <dbReference type="Proteomes" id="UP000274578"/>
    </source>
</evidence>
<proteinExistence type="predicted"/>
<name>A0A448L981_9BACT</name>
<dbReference type="Pfam" id="PF00890">
    <property type="entry name" value="FAD_binding_2"/>
    <property type="match status" value="1"/>
</dbReference>
<dbReference type="NCBIfam" id="NF003720">
    <property type="entry name" value="PRK05329.1-3"/>
    <property type="match status" value="1"/>
</dbReference>
<dbReference type="EC" id="1.1.5.3" evidence="5"/>
<dbReference type="EMBL" id="LR134384">
    <property type="protein sequence ID" value="VEH16506.1"/>
    <property type="molecule type" value="Genomic_DNA"/>
</dbReference>
<reference evidence="5 6" key="1">
    <citation type="submission" date="2018-12" db="EMBL/GenBank/DDBJ databases">
        <authorList>
            <consortium name="Pathogen Informatics"/>
        </authorList>
    </citation>
    <scope>NUCLEOTIDE SEQUENCE [LARGE SCALE GENOMIC DNA]</scope>
    <source>
        <strain evidence="5 6">NCTC13071</strain>
    </source>
</reference>
<dbReference type="GO" id="GO:0004368">
    <property type="term" value="F:glycerol-3-phosphate dehydrogenase (quinone) activity"/>
    <property type="evidence" value="ECO:0007669"/>
    <property type="project" value="UniProtKB-EC"/>
</dbReference>
<accession>A0A448L981</accession>
<dbReference type="NCBIfam" id="TIGR03378">
    <property type="entry name" value="glycerol3P_GlpB"/>
    <property type="match status" value="1"/>
</dbReference>
<dbReference type="GeneID" id="85013273"/>
<evidence type="ECO:0000259" key="4">
    <source>
        <dbReference type="Pfam" id="PF00890"/>
    </source>
</evidence>
<gene>
    <name evidence="5" type="primary">glpB</name>
    <name evidence="5" type="ORF">NCTC13071_02541</name>
</gene>
<keyword evidence="3 5" id="KW-0560">Oxidoreductase</keyword>
<dbReference type="Gene3D" id="3.50.50.60">
    <property type="entry name" value="FAD/NAD(P)-binding domain"/>
    <property type="match status" value="1"/>
</dbReference>
<dbReference type="Proteomes" id="UP000274578">
    <property type="component" value="Chromosome 1"/>
</dbReference>
<dbReference type="InterPro" id="IPR036188">
    <property type="entry name" value="FAD/NAD-bd_sf"/>
</dbReference>
<evidence type="ECO:0000256" key="1">
    <source>
        <dbReference type="ARBA" id="ARBA00022630"/>
    </source>
</evidence>
<evidence type="ECO:0000256" key="2">
    <source>
        <dbReference type="ARBA" id="ARBA00022643"/>
    </source>
</evidence>
<dbReference type="SUPFAM" id="SSF51905">
    <property type="entry name" value="FAD/NAD(P)-binding domain"/>
    <property type="match status" value="1"/>
</dbReference>
<keyword evidence="2" id="KW-0288">FMN</keyword>
<dbReference type="NCBIfam" id="NF003719">
    <property type="entry name" value="PRK05329.1-2"/>
    <property type="match status" value="1"/>
</dbReference>
<dbReference type="InterPro" id="IPR009158">
    <property type="entry name" value="G3P_DH_GlpB_su"/>
</dbReference>
<dbReference type="AlphaFoldDB" id="A0A448L981"/>